<feature type="region of interest" description="Disordered" evidence="1">
    <location>
        <begin position="174"/>
        <end position="250"/>
    </location>
</feature>
<protein>
    <recommendedName>
        <fullName evidence="2">DUF4378 domain-containing protein</fullName>
    </recommendedName>
</protein>
<reference evidence="3" key="1">
    <citation type="submission" date="2020-08" db="EMBL/GenBank/DDBJ databases">
        <title>Plant Genome Project.</title>
        <authorList>
            <person name="Zhang R.-G."/>
        </authorList>
    </citation>
    <scope>NUCLEOTIDE SEQUENCE</scope>
    <source>
        <strain evidence="3">WSP0</strain>
        <tissue evidence="3">Leaf</tissue>
    </source>
</reference>
<keyword evidence="4" id="KW-1185">Reference proteome</keyword>
<organism evidence="3 4">
    <name type="scientific">Rhododendron griersonianum</name>
    <dbReference type="NCBI Taxonomy" id="479676"/>
    <lineage>
        <taxon>Eukaryota</taxon>
        <taxon>Viridiplantae</taxon>
        <taxon>Streptophyta</taxon>
        <taxon>Embryophyta</taxon>
        <taxon>Tracheophyta</taxon>
        <taxon>Spermatophyta</taxon>
        <taxon>Magnoliopsida</taxon>
        <taxon>eudicotyledons</taxon>
        <taxon>Gunneridae</taxon>
        <taxon>Pentapetalae</taxon>
        <taxon>asterids</taxon>
        <taxon>Ericales</taxon>
        <taxon>Ericaceae</taxon>
        <taxon>Ericoideae</taxon>
        <taxon>Rhodoreae</taxon>
        <taxon>Rhododendron</taxon>
    </lineage>
</organism>
<dbReference type="AlphaFoldDB" id="A0AAV6LHZ6"/>
<evidence type="ECO:0000256" key="1">
    <source>
        <dbReference type="SAM" id="MobiDB-lite"/>
    </source>
</evidence>
<feature type="compositionally biased region" description="Polar residues" evidence="1">
    <location>
        <begin position="1"/>
        <end position="18"/>
    </location>
</feature>
<feature type="region of interest" description="Disordered" evidence="1">
    <location>
        <begin position="147"/>
        <end position="166"/>
    </location>
</feature>
<dbReference type="PANTHER" id="PTHR34282">
    <property type="entry name" value="OS01G0228800 PROTEIN-RELATED"/>
    <property type="match status" value="1"/>
</dbReference>
<feature type="compositionally biased region" description="Basic and acidic residues" evidence="1">
    <location>
        <begin position="196"/>
        <end position="208"/>
    </location>
</feature>
<feature type="compositionally biased region" description="Basic and acidic residues" evidence="1">
    <location>
        <begin position="215"/>
        <end position="224"/>
    </location>
</feature>
<evidence type="ECO:0000259" key="2">
    <source>
        <dbReference type="Pfam" id="PF14309"/>
    </source>
</evidence>
<feature type="compositionally biased region" description="Polar residues" evidence="1">
    <location>
        <begin position="179"/>
        <end position="194"/>
    </location>
</feature>
<feature type="region of interest" description="Disordered" evidence="1">
    <location>
        <begin position="1"/>
        <end position="25"/>
    </location>
</feature>
<feature type="compositionally biased region" description="Basic and acidic residues" evidence="1">
    <location>
        <begin position="231"/>
        <end position="246"/>
    </location>
</feature>
<dbReference type="Pfam" id="PF14309">
    <property type="entry name" value="DUF4378"/>
    <property type="match status" value="1"/>
</dbReference>
<evidence type="ECO:0000313" key="3">
    <source>
        <dbReference type="EMBL" id="KAG5564733.1"/>
    </source>
</evidence>
<sequence length="567" mass="63452">MGNSHEFAFSNSSLSSKAPNKPKGSNLIAKLMGIEEFPRKWLEHEKISSPGRAVFDTDMPKARKPQSAAYKVDTEQVKLKEIVETMHFKGLLKSNAAEGLGLQYRHSNRKESLACKSLFGEIEALDMSDSQGGLNSVEICGRVKKGDETPTKRISQEGDKGSKVVRAKPEEISVKTKGKLSSNKSNPSVAVNQQQRKREIEKRVDKVQKVAPCRKKPEEGENVKSKGAIKWQDEAKVTSPKERRPEVGSIIAKSRVSQQKYTSSSVISKHAKPAVPQNIGDRKKNRNNEMPVKAPLAADFVVENESVGCKYGDKLMDISCENEADTTIIYPTATNQLLTNEGTDASEIQIDEQCNSSQNFPYDILLQTTQHESFNESAEETKHCISQKVTETICFRTETNAEDLILSSPSFLSYAEELYDINSNNAIHLKPTSLNNHETNERRLLLDCANELMQYRILRCKQPVHPLLLIPVSCSKSTTSLSQLAEEVSDGIENLRSYRKNFGEKFHKDSLFSVVERDLRCRGVVSGGWDLGWKHSFTADEVEDAVGDVERLVFSDLLEDMFVDFIL</sequence>
<comment type="caution">
    <text evidence="3">The sequence shown here is derived from an EMBL/GenBank/DDBJ whole genome shotgun (WGS) entry which is preliminary data.</text>
</comment>
<dbReference type="Proteomes" id="UP000823749">
    <property type="component" value="Chromosome 1"/>
</dbReference>
<name>A0AAV6LHZ6_9ERIC</name>
<accession>A0AAV6LHZ6</accession>
<dbReference type="EMBL" id="JACTNZ010000001">
    <property type="protein sequence ID" value="KAG5564733.1"/>
    <property type="molecule type" value="Genomic_DNA"/>
</dbReference>
<dbReference type="PANTHER" id="PTHR34282:SF2">
    <property type="entry name" value="DUF3741 DOMAIN-CONTAINING PROTEIN"/>
    <property type="match status" value="1"/>
</dbReference>
<dbReference type="InterPro" id="IPR025486">
    <property type="entry name" value="DUF4378"/>
</dbReference>
<gene>
    <name evidence="3" type="ORF">RHGRI_000810</name>
</gene>
<evidence type="ECO:0000313" key="4">
    <source>
        <dbReference type="Proteomes" id="UP000823749"/>
    </source>
</evidence>
<feature type="domain" description="DUF4378" evidence="2">
    <location>
        <begin position="422"/>
        <end position="560"/>
    </location>
</feature>
<proteinExistence type="predicted"/>
<feature type="region of interest" description="Disordered" evidence="1">
    <location>
        <begin position="263"/>
        <end position="289"/>
    </location>
</feature>